<sequence length="260" mass="30112">MDKSKTFCEICKTSVPTSFLHKHENSERHMRARAAKMFYTSKKSNKNPYKKSKLDPELPTSLNEALVQGQYSTTNNRVKNVWVLINDTSTGRRYFKNRLSGKTQSNKPIGLRDEDIQEETVQSVIVEDYEKVYYGAGEEYEEREIGQWTETQAGYWFGGEDLESESSEVALKNKDDEANLNIENEKNKIKADGDEVKHIKKFEGEEGKKSEVIEITEILKKQLDEKKIEEELIDKPVFKDLHTSSSFKKRNFKSKPLQLP</sequence>
<proteinExistence type="predicted"/>
<evidence type="ECO:0000313" key="1">
    <source>
        <dbReference type="EMBL" id="OMJ73254.1"/>
    </source>
</evidence>
<dbReference type="OrthoDB" id="10621745at2759"/>
<dbReference type="Proteomes" id="UP000187209">
    <property type="component" value="Unassembled WGS sequence"/>
</dbReference>
<gene>
    <name evidence="1" type="ORF">SteCoe_28095</name>
</gene>
<organism evidence="1 2">
    <name type="scientific">Stentor coeruleus</name>
    <dbReference type="NCBI Taxonomy" id="5963"/>
    <lineage>
        <taxon>Eukaryota</taxon>
        <taxon>Sar</taxon>
        <taxon>Alveolata</taxon>
        <taxon>Ciliophora</taxon>
        <taxon>Postciliodesmatophora</taxon>
        <taxon>Heterotrichea</taxon>
        <taxon>Heterotrichida</taxon>
        <taxon>Stentoridae</taxon>
        <taxon>Stentor</taxon>
    </lineage>
</organism>
<name>A0A1R2B907_9CILI</name>
<evidence type="ECO:0000313" key="2">
    <source>
        <dbReference type="Proteomes" id="UP000187209"/>
    </source>
</evidence>
<comment type="caution">
    <text evidence="1">The sequence shown here is derived from an EMBL/GenBank/DDBJ whole genome shotgun (WGS) entry which is preliminary data.</text>
</comment>
<accession>A0A1R2B907</accession>
<dbReference type="AlphaFoldDB" id="A0A1R2B907"/>
<reference evidence="1 2" key="1">
    <citation type="submission" date="2016-11" db="EMBL/GenBank/DDBJ databases">
        <title>The macronuclear genome of Stentor coeruleus: a giant cell with tiny introns.</title>
        <authorList>
            <person name="Slabodnick M."/>
            <person name="Ruby J.G."/>
            <person name="Reiff S.B."/>
            <person name="Swart E.C."/>
            <person name="Gosai S."/>
            <person name="Prabakaran S."/>
            <person name="Witkowska E."/>
            <person name="Larue G.E."/>
            <person name="Fisher S."/>
            <person name="Freeman R.M."/>
            <person name="Gunawardena J."/>
            <person name="Chu W."/>
            <person name="Stover N.A."/>
            <person name="Gregory B.D."/>
            <person name="Nowacki M."/>
            <person name="Derisi J."/>
            <person name="Roy S.W."/>
            <person name="Marshall W.F."/>
            <person name="Sood P."/>
        </authorList>
    </citation>
    <scope>NUCLEOTIDE SEQUENCE [LARGE SCALE GENOMIC DNA]</scope>
    <source>
        <strain evidence="1">WM001</strain>
    </source>
</reference>
<protein>
    <submittedName>
        <fullName evidence="1">Uncharacterized protein</fullName>
    </submittedName>
</protein>
<dbReference type="EMBL" id="MPUH01000835">
    <property type="protein sequence ID" value="OMJ73254.1"/>
    <property type="molecule type" value="Genomic_DNA"/>
</dbReference>
<keyword evidence="2" id="KW-1185">Reference proteome</keyword>